<evidence type="ECO:0000313" key="1">
    <source>
        <dbReference type="EMBL" id="AFZ48747.1"/>
    </source>
</evidence>
<dbReference type="BioCyc" id="CSTA292563:G1353-2811-MONOMER"/>
<gene>
    <name evidence="1" type="ordered locus">Cyast_2805</name>
</gene>
<dbReference type="Proteomes" id="UP000010483">
    <property type="component" value="Chromosome"/>
</dbReference>
<name>K9YQK6_CYASC</name>
<reference evidence="2" key="1">
    <citation type="journal article" date="2013" name="Proc. Natl. Acad. Sci. U.S.A.">
        <title>Improving the coverage of the cyanobacterial phylum using diversity-driven genome sequencing.</title>
        <authorList>
            <person name="Shih P.M."/>
            <person name="Wu D."/>
            <person name="Latifi A."/>
            <person name="Axen S.D."/>
            <person name="Fewer D.P."/>
            <person name="Talla E."/>
            <person name="Calteau A."/>
            <person name="Cai F."/>
            <person name="Tandeau de Marsac N."/>
            <person name="Rippka R."/>
            <person name="Herdman M."/>
            <person name="Sivonen K."/>
            <person name="Coursin T."/>
            <person name="Laurent T."/>
            <person name="Goodwin L."/>
            <person name="Nolan M."/>
            <person name="Davenport K.W."/>
            <person name="Han C.S."/>
            <person name="Rubin E.M."/>
            <person name="Eisen J.A."/>
            <person name="Woyke T."/>
            <person name="Gugger M."/>
            <person name="Kerfeld C.A."/>
        </authorList>
    </citation>
    <scope>NUCLEOTIDE SEQUENCE [LARGE SCALE GENOMIC DNA]</scope>
    <source>
        <strain evidence="2">ATCC 29140 / PCC 7202</strain>
    </source>
</reference>
<proteinExistence type="predicted"/>
<dbReference type="STRING" id="292563.Cyast_2805"/>
<sequence length="170" mass="20203">MKILKPLGLLMGIGTLFTFNMLNPINAQNLNPNVSTEEEVSSTINDEQMELAGNFRHDRRINSRHQRRNQTIIVVPGVGNTSFYNGNMRRNNTYWNNNNRNINQVFPPHNRRDIYQGNIRRNPSNFINQRDRQFRRSERQCIHRVFQSAWGEIHCRSNNPSFEWRTIYLD</sequence>
<dbReference type="EMBL" id="CP003940">
    <property type="protein sequence ID" value="AFZ48747.1"/>
    <property type="molecule type" value="Genomic_DNA"/>
</dbReference>
<dbReference type="KEGG" id="csn:Cyast_2805"/>
<keyword evidence="2" id="KW-1185">Reference proteome</keyword>
<accession>K9YQK6</accession>
<evidence type="ECO:0000313" key="2">
    <source>
        <dbReference type="Proteomes" id="UP000010483"/>
    </source>
</evidence>
<dbReference type="HOGENOM" id="CLU_1568139_0_0_3"/>
<dbReference type="AlphaFoldDB" id="K9YQK6"/>
<protein>
    <submittedName>
        <fullName evidence="1">Uncharacterized protein</fullName>
    </submittedName>
</protein>
<organism evidence="1 2">
    <name type="scientific">Cyanobacterium stanieri (strain ATCC 29140 / PCC 7202)</name>
    <dbReference type="NCBI Taxonomy" id="292563"/>
    <lineage>
        <taxon>Bacteria</taxon>
        <taxon>Bacillati</taxon>
        <taxon>Cyanobacteriota</taxon>
        <taxon>Cyanophyceae</taxon>
        <taxon>Oscillatoriophycideae</taxon>
        <taxon>Chroococcales</taxon>
        <taxon>Geminocystaceae</taxon>
        <taxon>Cyanobacterium</taxon>
    </lineage>
</organism>